<evidence type="ECO:0000256" key="1">
    <source>
        <dbReference type="SAM" id="Phobius"/>
    </source>
</evidence>
<keyword evidence="1" id="KW-0472">Membrane</keyword>
<evidence type="ECO:0000313" key="2">
    <source>
        <dbReference type="EMBL" id="MFD3223561.1"/>
    </source>
</evidence>
<organism evidence="2 3">
    <name type="scientific">Rahnella sp. (strain Y9602)</name>
    <dbReference type="NCBI Taxonomy" id="2703885"/>
    <lineage>
        <taxon>Bacteria</taxon>
        <taxon>Pseudomonadati</taxon>
        <taxon>Pseudomonadota</taxon>
        <taxon>Gammaproteobacteria</taxon>
        <taxon>Enterobacterales</taxon>
        <taxon>Yersiniaceae</taxon>
        <taxon>Rahnella</taxon>
    </lineage>
</organism>
<comment type="caution">
    <text evidence="2">The sequence shown here is derived from an EMBL/GenBank/DDBJ whole genome shotgun (WGS) entry which is preliminary data.</text>
</comment>
<keyword evidence="1" id="KW-0812">Transmembrane</keyword>
<reference evidence="2 3" key="1">
    <citation type="submission" date="2024-09" db="EMBL/GenBank/DDBJ databases">
        <title>Genomes of Rahnella.</title>
        <authorList>
            <person name="Mnguni F.C."/>
            <person name="Shin G.Y."/>
            <person name="Coutinho T."/>
        </authorList>
    </citation>
    <scope>NUCLEOTIDE SEQUENCE [LARGE SCALE GENOMIC DNA]</scope>
    <source>
        <strain evidence="2 3">20WA0057</strain>
    </source>
</reference>
<dbReference type="EMBL" id="JBHUCJ010000014">
    <property type="protein sequence ID" value="MFD3223561.1"/>
    <property type="molecule type" value="Genomic_DNA"/>
</dbReference>
<accession>A0ABW6CCB2</accession>
<protein>
    <submittedName>
        <fullName evidence="2">Uncharacterized protein</fullName>
    </submittedName>
</protein>
<sequence>MRAFGIGSFSFVINELGQGKEITVDNFFTELEKMLYKLPTINNVLISYDQQEKERVVSYSEEVLGMNLDGRINPFIDGLDVAFDLSLSKRVQDELCNSKGIYFNSDATTENFRVYIRNYYYTASTFIEVLNANEYVQGSNSVFIVREYLNESFNNLGGFISFDSQGPSPFHADFYILHESGGDEDEYNRGISTKISDGMGYADIKIYVNPSNHIAEDEVMDFVIFKMISEVDYYYALLTKKKQRSNEWALIEMLMDEFISLTSGKARMFSYFKKKKLLNDLLRELWVFKSNEISEERARLSSYNDQYKKDNINFIKAFIDREIAEDNKYPIDDTKSLVQFYEGKNSKAFELMITFLTALIGGIVGAIATALTQGGK</sequence>
<proteinExistence type="predicted"/>
<gene>
    <name evidence="2" type="ORF">ACFPK4_08440</name>
</gene>
<keyword evidence="1" id="KW-1133">Transmembrane helix</keyword>
<dbReference type="Proteomes" id="UP001598201">
    <property type="component" value="Unassembled WGS sequence"/>
</dbReference>
<dbReference type="RefSeq" id="WP_379671737.1">
    <property type="nucleotide sequence ID" value="NZ_JBHUCJ010000014.1"/>
</dbReference>
<name>A0ABW6CCB2_RAHSY</name>
<feature type="transmembrane region" description="Helical" evidence="1">
    <location>
        <begin position="351"/>
        <end position="371"/>
    </location>
</feature>
<keyword evidence="3" id="KW-1185">Reference proteome</keyword>
<evidence type="ECO:0000313" key="3">
    <source>
        <dbReference type="Proteomes" id="UP001598201"/>
    </source>
</evidence>